<organism evidence="1 2">
    <name type="scientific">Rickettsia typhi (strain ATCC VR-144 / Wilmington)</name>
    <dbReference type="NCBI Taxonomy" id="257363"/>
    <lineage>
        <taxon>Bacteria</taxon>
        <taxon>Pseudomonadati</taxon>
        <taxon>Pseudomonadota</taxon>
        <taxon>Alphaproteobacteria</taxon>
        <taxon>Rickettsiales</taxon>
        <taxon>Rickettsiaceae</taxon>
        <taxon>Rickettsieae</taxon>
        <taxon>Rickettsia</taxon>
        <taxon>typhus group</taxon>
    </lineage>
</organism>
<dbReference type="AlphaFoldDB" id="Q68WU7"/>
<evidence type="ECO:0000313" key="1">
    <source>
        <dbReference type="EMBL" id="AAU03895.1"/>
    </source>
</evidence>
<accession>Q68WU7</accession>
<proteinExistence type="predicted"/>
<evidence type="ECO:0000313" key="2">
    <source>
        <dbReference type="Proteomes" id="UP000000604"/>
    </source>
</evidence>
<name>Q68WU7_RICTY</name>
<reference evidence="1 2" key="1">
    <citation type="journal article" date="2004" name="J. Bacteriol.">
        <title>Complete genome sequence of Rickettsia typhi and comparison with sequences of other Rickettsiae.</title>
        <authorList>
            <person name="McLeod M.P."/>
            <person name="Qin X."/>
            <person name="Karpathy S.E."/>
            <person name="Gioia J."/>
            <person name="Highlander S.K."/>
            <person name="Fox G.E."/>
            <person name="McNeill T.Z."/>
            <person name="Jiang H."/>
            <person name="Muzny D."/>
            <person name="Jacob L.S."/>
            <person name="Hawes A.C."/>
            <person name="Sodergren E."/>
            <person name="Gill R."/>
            <person name="Hume J."/>
            <person name="Morgan M."/>
            <person name="Fan G."/>
            <person name="Amin A.G."/>
            <person name="Gibbs R.A."/>
            <person name="Hong C."/>
            <person name="Yu X.-J."/>
            <person name="Walker D.H."/>
            <person name="Weinstock G.M."/>
        </authorList>
    </citation>
    <scope>NUCLEOTIDE SEQUENCE [LARGE SCALE GENOMIC DNA]</scope>
    <source>
        <strain evidence="2">ATCC VR-144 / Wilmington</strain>
    </source>
</reference>
<protein>
    <submittedName>
        <fullName evidence="1">Uncharacterized protein</fullName>
    </submittedName>
</protein>
<sequence length="66" mass="7851">MLGQARGNFYKRFIMHNPRITKFKFSNNFIYLLNINIICLDGDPYWITGLHRLSFTSLSGKKTQYF</sequence>
<gene>
    <name evidence="1" type="ordered locus">RT0418</name>
</gene>
<dbReference type="EMBL" id="AE017197">
    <property type="protein sequence ID" value="AAU03895.1"/>
    <property type="molecule type" value="Genomic_DNA"/>
</dbReference>
<dbReference type="HOGENOM" id="CLU_2828465_0_0_5"/>
<dbReference type="KEGG" id="rty:RT0418"/>
<dbReference type="Proteomes" id="UP000000604">
    <property type="component" value="Chromosome"/>
</dbReference>